<keyword evidence="1" id="KW-0812">Transmembrane</keyword>
<sequence length="96" mass="9528">MSALLDAVSAFVADISPKVKSGTAWGSIATLAVAFLGTVTPSMLTWSGPFEPLIIAAIPLVIAQIAAWSKTDPLRAAGKAAEAAATASTPPAPPAA</sequence>
<reference evidence="2 3" key="1">
    <citation type="journal article" date="2021" name="J. Biosci. Bioeng.">
        <title>Identification and characterization of a chc gene cluster responsible for the aromatization pathway of cyclohexanecarboxylate degradation in Sinomonas cyclohexanicum ATCC 51369.</title>
        <authorList>
            <person name="Yamamoto T."/>
            <person name="Hasegawa Y."/>
            <person name="Lau P.C.K."/>
            <person name="Iwaki H."/>
        </authorList>
    </citation>
    <scope>NUCLEOTIDE SEQUENCE [LARGE SCALE GENOMIC DNA]</scope>
    <source>
        <strain evidence="2 3">ATCC 51369</strain>
    </source>
</reference>
<organism evidence="2 3">
    <name type="scientific">Sinomonas cyclohexanicum</name>
    <name type="common">Corynebacterium cyclohexanicum</name>
    <dbReference type="NCBI Taxonomy" id="322009"/>
    <lineage>
        <taxon>Bacteria</taxon>
        <taxon>Bacillati</taxon>
        <taxon>Actinomycetota</taxon>
        <taxon>Actinomycetes</taxon>
        <taxon>Micrococcales</taxon>
        <taxon>Micrococcaceae</taxon>
        <taxon>Sinomonas</taxon>
    </lineage>
</organism>
<feature type="transmembrane region" description="Helical" evidence="1">
    <location>
        <begin position="24"/>
        <end position="44"/>
    </location>
</feature>
<dbReference type="RefSeq" id="WP_229232261.1">
    <property type="nucleotide sequence ID" value="NZ_AP024525.1"/>
</dbReference>
<evidence type="ECO:0008006" key="4">
    <source>
        <dbReference type="Google" id="ProtNLM"/>
    </source>
</evidence>
<evidence type="ECO:0000313" key="3">
    <source>
        <dbReference type="Proteomes" id="UP001319861"/>
    </source>
</evidence>
<evidence type="ECO:0000256" key="1">
    <source>
        <dbReference type="SAM" id="Phobius"/>
    </source>
</evidence>
<keyword evidence="3" id="KW-1185">Reference proteome</keyword>
<dbReference type="EMBL" id="AP024525">
    <property type="protein sequence ID" value="BCT75527.1"/>
    <property type="molecule type" value="Genomic_DNA"/>
</dbReference>
<evidence type="ECO:0000313" key="2">
    <source>
        <dbReference type="EMBL" id="BCT75527.1"/>
    </source>
</evidence>
<proteinExistence type="predicted"/>
<name>A0ABM7PTF4_SINCY</name>
<gene>
    <name evidence="2" type="ORF">SCMU_13690</name>
</gene>
<keyword evidence="1" id="KW-1133">Transmembrane helix</keyword>
<feature type="transmembrane region" description="Helical" evidence="1">
    <location>
        <begin position="50"/>
        <end position="69"/>
    </location>
</feature>
<keyword evidence="1" id="KW-0472">Membrane</keyword>
<protein>
    <recommendedName>
        <fullName evidence="4">Holin</fullName>
    </recommendedName>
</protein>
<dbReference type="Proteomes" id="UP001319861">
    <property type="component" value="Chromosome"/>
</dbReference>
<accession>A0ABM7PTF4</accession>